<dbReference type="Pfam" id="PF01966">
    <property type="entry name" value="HD"/>
    <property type="match status" value="1"/>
</dbReference>
<dbReference type="AlphaFoldDB" id="A0A108E842"/>
<evidence type="ECO:0000313" key="3">
    <source>
        <dbReference type="EMBL" id="KVV40888.1"/>
    </source>
</evidence>
<evidence type="ECO:0000313" key="5">
    <source>
        <dbReference type="Proteomes" id="UP000062317"/>
    </source>
</evidence>
<dbReference type="EMBL" id="LPLZ01000074">
    <property type="protein sequence ID" value="KWN06401.1"/>
    <property type="molecule type" value="Genomic_DNA"/>
</dbReference>
<keyword evidence="1" id="KW-0472">Membrane</keyword>
<dbReference type="Proteomes" id="UP000068016">
    <property type="component" value="Unassembled WGS sequence"/>
</dbReference>
<evidence type="ECO:0000259" key="2">
    <source>
        <dbReference type="SMART" id="SM00471"/>
    </source>
</evidence>
<dbReference type="InterPro" id="IPR006674">
    <property type="entry name" value="HD_domain"/>
</dbReference>
<keyword evidence="1" id="KW-0812">Transmembrane</keyword>
<evidence type="ECO:0000313" key="4">
    <source>
        <dbReference type="EMBL" id="KWN06401.1"/>
    </source>
</evidence>
<feature type="domain" description="HD/PDEase" evidence="2">
    <location>
        <begin position="159"/>
        <end position="278"/>
    </location>
</feature>
<name>A0A108E842_9BURK</name>
<reference evidence="5 6" key="1">
    <citation type="submission" date="2015-11" db="EMBL/GenBank/DDBJ databases">
        <title>Expanding the genomic diversity of Burkholderia species for the development of highly accurate diagnostics.</title>
        <authorList>
            <person name="Sahl J."/>
            <person name="Keim P."/>
            <person name="Wagner D."/>
        </authorList>
    </citation>
    <scope>NUCLEOTIDE SEQUENCE [LARGE SCALE GENOMIC DNA]</scope>
    <source>
        <strain evidence="3 5">MSMB1301WGS</strain>
        <strain evidence="4 6">MSMB793WGS</strain>
    </source>
</reference>
<sequence length="634" mass="70802">MIAFWWIVATTVWSVHVFTSWTDGWERIFTGQELPDLFVSLHLFKWLAVMAVAGAVAGVILIIGHRISRLSPLIAGETLRGLKCTLGPLPRPAYDNRLANALPEFAELLPPEDLHIDFYPNWFADYEDYPAHTRLMAAVIRLLARYPDIPATHFEKGHGGRTLLQHSLLVGGVMQDLARKGYTYDGVRSEDNKRVLLQLRDKSYVFNPNDPLIAIIGVAHDVGKIESYEYAPDGKVIGSRHEHDIIGARMLARLPELWEIPATDRKAILMSCAHYHHPMDLPLNYNKQAADDRTIALMELLIKADRVAGAKENRNQNEEAARLADAMDEETIVERTPEITTQDAFSAFLAVVKGQIDAGGNERIGTFCRVKGFPEPLLLLHEQTLRRNLAAHLQIERPQIMGDGRAKITIALMEALAERGALVTAVEIDVGDGVDLMEFSPRVALWNVNLQRTDKGGAKPANWPAVVIIDPAFLPEVDMPEATYPWVATVLGNRNGNNKRKRKAPPDEIDTRIVARTLNIREEAKADQAALVTDLEVYRAVVKAGEMLGAGNVLEEKTYEIDDNGLILFYIPALEVAAPNLPWRDEYFTRLLPTLVADIERLPEAATQEVNPARRFSVRFIELPGETYGLELGL</sequence>
<accession>A0A108E842</accession>
<evidence type="ECO:0000256" key="1">
    <source>
        <dbReference type="SAM" id="Phobius"/>
    </source>
</evidence>
<comment type="caution">
    <text evidence="4">The sequence shown here is derived from an EMBL/GenBank/DDBJ whole genome shotgun (WGS) entry which is preliminary data.</text>
</comment>
<keyword evidence="5" id="KW-1185">Reference proteome</keyword>
<feature type="transmembrane region" description="Helical" evidence="1">
    <location>
        <begin position="43"/>
        <end position="63"/>
    </location>
</feature>
<dbReference type="SMART" id="SM00471">
    <property type="entry name" value="HDc"/>
    <property type="match status" value="1"/>
</dbReference>
<dbReference type="InterPro" id="IPR003607">
    <property type="entry name" value="HD/PDEase_dom"/>
</dbReference>
<gene>
    <name evidence="3" type="ORF">WT27_13245</name>
    <name evidence="4" type="ORF">WT83_27340</name>
</gene>
<evidence type="ECO:0000313" key="6">
    <source>
        <dbReference type="Proteomes" id="UP000068016"/>
    </source>
</evidence>
<dbReference type="SUPFAM" id="SSF109604">
    <property type="entry name" value="HD-domain/PDEase-like"/>
    <property type="match status" value="1"/>
</dbReference>
<keyword evidence="1" id="KW-1133">Transmembrane helix</keyword>
<protein>
    <recommendedName>
        <fullName evidence="2">HD/PDEase domain-containing protein</fullName>
    </recommendedName>
</protein>
<dbReference type="Proteomes" id="UP000062317">
    <property type="component" value="Unassembled WGS sequence"/>
</dbReference>
<organism evidence="4 6">
    <name type="scientific">Burkholderia territorii</name>
    <dbReference type="NCBI Taxonomy" id="1503055"/>
    <lineage>
        <taxon>Bacteria</taxon>
        <taxon>Pseudomonadati</taxon>
        <taxon>Pseudomonadota</taxon>
        <taxon>Betaproteobacteria</taxon>
        <taxon>Burkholderiales</taxon>
        <taxon>Burkholderiaceae</taxon>
        <taxon>Burkholderia</taxon>
        <taxon>Burkholderia cepacia complex</taxon>
    </lineage>
</organism>
<proteinExistence type="predicted"/>
<dbReference type="EMBL" id="LPEQ01000113">
    <property type="protein sequence ID" value="KVV40888.1"/>
    <property type="molecule type" value="Genomic_DNA"/>
</dbReference>